<organism evidence="1 2">
    <name type="scientific">Pterulicium gracile</name>
    <dbReference type="NCBI Taxonomy" id="1884261"/>
    <lineage>
        <taxon>Eukaryota</taxon>
        <taxon>Fungi</taxon>
        <taxon>Dikarya</taxon>
        <taxon>Basidiomycota</taxon>
        <taxon>Agaricomycotina</taxon>
        <taxon>Agaricomycetes</taxon>
        <taxon>Agaricomycetidae</taxon>
        <taxon>Agaricales</taxon>
        <taxon>Pleurotineae</taxon>
        <taxon>Pterulaceae</taxon>
        <taxon>Pterulicium</taxon>
    </lineage>
</organism>
<accession>A0A5C3QLR6</accession>
<dbReference type="Proteomes" id="UP000305067">
    <property type="component" value="Unassembled WGS sequence"/>
</dbReference>
<sequence length="80" mass="9083">MWCLYSTEELLIDTAIQTPKHSFLLATSTDVERLISRGRFLLPYVRNQLGSERTNALLCLGSWLKSGLLNQDALIDMLRA</sequence>
<gene>
    <name evidence="1" type="ORF">BDV98DRAFT_406861</name>
</gene>
<protein>
    <recommendedName>
        <fullName evidence="3">HAT C-terminal dimerisation domain-containing protein</fullName>
    </recommendedName>
</protein>
<dbReference type="EMBL" id="ML178821">
    <property type="protein sequence ID" value="TFL02876.1"/>
    <property type="molecule type" value="Genomic_DNA"/>
</dbReference>
<proteinExistence type="predicted"/>
<evidence type="ECO:0000313" key="1">
    <source>
        <dbReference type="EMBL" id="TFL02876.1"/>
    </source>
</evidence>
<name>A0A5C3QLR6_9AGAR</name>
<keyword evidence="2" id="KW-1185">Reference proteome</keyword>
<reference evidence="1 2" key="1">
    <citation type="journal article" date="2019" name="Nat. Ecol. Evol.">
        <title>Megaphylogeny resolves global patterns of mushroom evolution.</title>
        <authorList>
            <person name="Varga T."/>
            <person name="Krizsan K."/>
            <person name="Foldi C."/>
            <person name="Dima B."/>
            <person name="Sanchez-Garcia M."/>
            <person name="Sanchez-Ramirez S."/>
            <person name="Szollosi G.J."/>
            <person name="Szarkandi J.G."/>
            <person name="Papp V."/>
            <person name="Albert L."/>
            <person name="Andreopoulos W."/>
            <person name="Angelini C."/>
            <person name="Antonin V."/>
            <person name="Barry K.W."/>
            <person name="Bougher N.L."/>
            <person name="Buchanan P."/>
            <person name="Buyck B."/>
            <person name="Bense V."/>
            <person name="Catcheside P."/>
            <person name="Chovatia M."/>
            <person name="Cooper J."/>
            <person name="Damon W."/>
            <person name="Desjardin D."/>
            <person name="Finy P."/>
            <person name="Geml J."/>
            <person name="Haridas S."/>
            <person name="Hughes K."/>
            <person name="Justo A."/>
            <person name="Karasinski D."/>
            <person name="Kautmanova I."/>
            <person name="Kiss B."/>
            <person name="Kocsube S."/>
            <person name="Kotiranta H."/>
            <person name="LaButti K.M."/>
            <person name="Lechner B.E."/>
            <person name="Liimatainen K."/>
            <person name="Lipzen A."/>
            <person name="Lukacs Z."/>
            <person name="Mihaltcheva S."/>
            <person name="Morgado L.N."/>
            <person name="Niskanen T."/>
            <person name="Noordeloos M.E."/>
            <person name="Ohm R.A."/>
            <person name="Ortiz-Santana B."/>
            <person name="Ovrebo C."/>
            <person name="Racz N."/>
            <person name="Riley R."/>
            <person name="Savchenko A."/>
            <person name="Shiryaev A."/>
            <person name="Soop K."/>
            <person name="Spirin V."/>
            <person name="Szebenyi C."/>
            <person name="Tomsovsky M."/>
            <person name="Tulloss R.E."/>
            <person name="Uehling J."/>
            <person name="Grigoriev I.V."/>
            <person name="Vagvolgyi C."/>
            <person name="Papp T."/>
            <person name="Martin F.M."/>
            <person name="Miettinen O."/>
            <person name="Hibbett D.S."/>
            <person name="Nagy L.G."/>
        </authorList>
    </citation>
    <scope>NUCLEOTIDE SEQUENCE [LARGE SCALE GENOMIC DNA]</scope>
    <source>
        <strain evidence="1 2">CBS 309.79</strain>
    </source>
</reference>
<dbReference type="InterPro" id="IPR012337">
    <property type="entry name" value="RNaseH-like_sf"/>
</dbReference>
<dbReference type="SUPFAM" id="SSF53098">
    <property type="entry name" value="Ribonuclease H-like"/>
    <property type="match status" value="1"/>
</dbReference>
<dbReference type="AlphaFoldDB" id="A0A5C3QLR6"/>
<evidence type="ECO:0008006" key="3">
    <source>
        <dbReference type="Google" id="ProtNLM"/>
    </source>
</evidence>
<dbReference type="OrthoDB" id="1715602at2759"/>
<evidence type="ECO:0000313" key="2">
    <source>
        <dbReference type="Proteomes" id="UP000305067"/>
    </source>
</evidence>